<sequence>MNKFAKALLLALVFAAPVTVFASQAQAKTMHHVASTKASKAKQLKHHKHYKHNAKNLTHKTHK</sequence>
<dbReference type="EMBL" id="BDUD01000001">
    <property type="protein sequence ID" value="GBG20474.1"/>
    <property type="molecule type" value="Genomic_DNA"/>
</dbReference>
<reference evidence="3 4" key="1">
    <citation type="submission" date="2017-06" db="EMBL/GenBank/DDBJ databases">
        <title>Genome sequencing of cyanobaciteial culture collection at National Institute for Environmental Studies (NIES).</title>
        <authorList>
            <person name="Hirose Y."/>
            <person name="Shimura Y."/>
            <person name="Fujisawa T."/>
            <person name="Nakamura Y."/>
            <person name="Kawachi M."/>
        </authorList>
    </citation>
    <scope>NUCLEOTIDE SEQUENCE [LARGE SCALE GENOMIC DNA]</scope>
    <source>
        <strain evidence="3 4">NIES-4072</strain>
    </source>
</reference>
<evidence type="ECO:0000256" key="2">
    <source>
        <dbReference type="SAM" id="SignalP"/>
    </source>
</evidence>
<evidence type="ECO:0000256" key="1">
    <source>
        <dbReference type="SAM" id="MobiDB-lite"/>
    </source>
</evidence>
<dbReference type="RefSeq" id="WP_109010425.1">
    <property type="nucleotide sequence ID" value="NZ_BDUD01000001.1"/>
</dbReference>
<comment type="caution">
    <text evidence="3">The sequence shown here is derived from an EMBL/GenBank/DDBJ whole genome shotgun (WGS) entry which is preliminary data.</text>
</comment>
<evidence type="ECO:0008006" key="5">
    <source>
        <dbReference type="Google" id="ProtNLM"/>
    </source>
</evidence>
<evidence type="ECO:0000313" key="3">
    <source>
        <dbReference type="EMBL" id="GBG20474.1"/>
    </source>
</evidence>
<accession>A0A2R5FXT0</accession>
<keyword evidence="4" id="KW-1185">Reference proteome</keyword>
<gene>
    <name evidence="3" type="ORF">NIES4072_41530</name>
</gene>
<dbReference type="AlphaFoldDB" id="A0A2R5FXT0"/>
<protein>
    <recommendedName>
        <fullName evidence="5">Pentapeptide MXKDX repeat protein</fullName>
    </recommendedName>
</protein>
<name>A0A2R5FXT0_NOSCO</name>
<proteinExistence type="predicted"/>
<feature type="chain" id="PRO_5015328301" description="Pentapeptide MXKDX repeat protein" evidence="2">
    <location>
        <begin position="23"/>
        <end position="63"/>
    </location>
</feature>
<feature type="compositionally biased region" description="Basic residues" evidence="1">
    <location>
        <begin position="39"/>
        <end position="63"/>
    </location>
</feature>
<dbReference type="Proteomes" id="UP000245124">
    <property type="component" value="Unassembled WGS sequence"/>
</dbReference>
<organism evidence="3 4">
    <name type="scientific">Nostoc commune NIES-4072</name>
    <dbReference type="NCBI Taxonomy" id="2005467"/>
    <lineage>
        <taxon>Bacteria</taxon>
        <taxon>Bacillati</taxon>
        <taxon>Cyanobacteriota</taxon>
        <taxon>Cyanophyceae</taxon>
        <taxon>Nostocales</taxon>
        <taxon>Nostocaceae</taxon>
        <taxon>Nostoc</taxon>
    </lineage>
</organism>
<feature type="signal peptide" evidence="2">
    <location>
        <begin position="1"/>
        <end position="22"/>
    </location>
</feature>
<feature type="region of interest" description="Disordered" evidence="1">
    <location>
        <begin position="32"/>
        <end position="63"/>
    </location>
</feature>
<evidence type="ECO:0000313" key="4">
    <source>
        <dbReference type="Proteomes" id="UP000245124"/>
    </source>
</evidence>
<keyword evidence="2" id="KW-0732">Signal</keyword>